<feature type="compositionally biased region" description="Basic and acidic residues" evidence="2">
    <location>
        <begin position="265"/>
        <end position="276"/>
    </location>
</feature>
<dbReference type="Proteomes" id="UP000515908">
    <property type="component" value="Chromosome 08"/>
</dbReference>
<dbReference type="EMBL" id="LR877152">
    <property type="protein sequence ID" value="CAD2217399.1"/>
    <property type="molecule type" value="Genomic_DNA"/>
</dbReference>
<dbReference type="PANTHER" id="PTHR31043:SF3">
    <property type="entry name" value="NEPHROCYSTIN-4"/>
    <property type="match status" value="1"/>
</dbReference>
<gene>
    <name evidence="3" type="ORF">ADEAN_000487700</name>
</gene>
<feature type="compositionally biased region" description="Polar residues" evidence="2">
    <location>
        <begin position="477"/>
        <end position="500"/>
    </location>
</feature>
<evidence type="ECO:0000313" key="3">
    <source>
        <dbReference type="EMBL" id="CAD2217399.1"/>
    </source>
</evidence>
<evidence type="ECO:0000256" key="1">
    <source>
        <dbReference type="SAM" id="Coils"/>
    </source>
</evidence>
<dbReference type="VEuPathDB" id="TriTrypDB:ADEAN_000487700"/>
<evidence type="ECO:0000256" key="2">
    <source>
        <dbReference type="SAM" id="MobiDB-lite"/>
    </source>
</evidence>
<accession>A0A7G2CD01</accession>
<dbReference type="PANTHER" id="PTHR31043">
    <property type="entry name" value="NEPHROCYSTIN-4"/>
    <property type="match status" value="1"/>
</dbReference>
<reference evidence="3 4" key="1">
    <citation type="submission" date="2020-08" db="EMBL/GenBank/DDBJ databases">
        <authorList>
            <person name="Newling K."/>
            <person name="Davey J."/>
            <person name="Forrester S."/>
        </authorList>
    </citation>
    <scope>NUCLEOTIDE SEQUENCE [LARGE SCALE GENOMIC DNA]</scope>
    <source>
        <strain evidence="4">Crithidia deanei Carvalho (ATCC PRA-265)</strain>
    </source>
</reference>
<proteinExistence type="predicted"/>
<dbReference type="GO" id="GO:0097730">
    <property type="term" value="C:non-motile cilium"/>
    <property type="evidence" value="ECO:0007669"/>
    <property type="project" value="InterPro"/>
</dbReference>
<name>A0A7G2CD01_9TRYP</name>
<keyword evidence="1" id="KW-0175">Coiled coil</keyword>
<organism evidence="3 4">
    <name type="scientific">Angomonas deanei</name>
    <dbReference type="NCBI Taxonomy" id="59799"/>
    <lineage>
        <taxon>Eukaryota</taxon>
        <taxon>Discoba</taxon>
        <taxon>Euglenozoa</taxon>
        <taxon>Kinetoplastea</taxon>
        <taxon>Metakinetoplastina</taxon>
        <taxon>Trypanosomatida</taxon>
        <taxon>Trypanosomatidae</taxon>
        <taxon>Strigomonadinae</taxon>
        <taxon>Angomonas</taxon>
    </lineage>
</organism>
<dbReference type="GO" id="GO:0090090">
    <property type="term" value="P:negative regulation of canonical Wnt signaling pathway"/>
    <property type="evidence" value="ECO:0007669"/>
    <property type="project" value="InterPro"/>
</dbReference>
<feature type="region of interest" description="Disordered" evidence="2">
    <location>
        <begin position="454"/>
        <end position="500"/>
    </location>
</feature>
<dbReference type="GO" id="GO:0005856">
    <property type="term" value="C:cytoskeleton"/>
    <property type="evidence" value="ECO:0007669"/>
    <property type="project" value="InterPro"/>
</dbReference>
<feature type="region of interest" description="Disordered" evidence="2">
    <location>
        <begin position="416"/>
        <end position="435"/>
    </location>
</feature>
<protein>
    <submittedName>
        <fullName evidence="3">Uncharacterized protein</fullName>
    </submittedName>
</protein>
<feature type="region of interest" description="Disordered" evidence="2">
    <location>
        <begin position="805"/>
        <end position="827"/>
    </location>
</feature>
<keyword evidence="4" id="KW-1185">Reference proteome</keyword>
<dbReference type="InterPro" id="IPR029775">
    <property type="entry name" value="NPHP4"/>
</dbReference>
<evidence type="ECO:0000313" key="4">
    <source>
        <dbReference type="Proteomes" id="UP000515908"/>
    </source>
</evidence>
<feature type="coiled-coil region" evidence="1">
    <location>
        <begin position="861"/>
        <end position="888"/>
    </location>
</feature>
<feature type="compositionally biased region" description="Low complexity" evidence="2">
    <location>
        <begin position="462"/>
        <end position="475"/>
    </location>
</feature>
<dbReference type="OrthoDB" id="276477at2759"/>
<feature type="region of interest" description="Disordered" evidence="2">
    <location>
        <begin position="258"/>
        <end position="297"/>
    </location>
</feature>
<sequence length="1313" mass="145871">MAAVPPQSRTAEQTTRLLLSSAFRYDTWELAAARRLSRKSGNVFTVRMNFAKADLQNFPTDSVVGVNLSLFDDKKKVFVGAAFRVPLHQLSETFVFQAAPSLQLVVEVLERPPQRVTDTSDGYKATHWGTVKLEDIQEGSQIALRPGNAHLLLLEQEVWPVVSQPSADTTGSLAYSVEVNSDPALVSLLKELVPSGVFVPESFTKGVSDPNAKAFRLVVKRVELQGTSKSSMNSLLDPDTDWSVAAVAHNGYRQLGKGAEAPVFDDTHKDTSDSKSSHRSSNSSDSSMASIKKPKEKQAALHSEIPLEIDGLPVHSSTSLVVAIRRRLPGERTYSVVGFSVFPLCMMPMKDRDVRVENLPALRGPFSCEDARLLMVDSSTPYGRIPISVTLTLEYHDTAVPAGPPLQQSIQDVAGSGVLQPGDSRRQSLQTAPTLNSMLPVEGSATVGEQWNNMFVPAGTHSGSQSPNEQQQPQPVMGSTSQLQSGAIPGSTPQVPGATTTAVDGDVFKFLGSMMEELRKVREAQDELLRRSTNREYTAYSPEMANRMNAKLTDAAIDVIDLCPRPFAISWMARHRIQENLQPIVHPITGNLLNDAVRATNALPTSLYGFRVEGVTLDNCLDMPSDVCLMFSFGPLPYQQVGPMSLSEVEKDETHRSFQVIDEGRGAGFVWCEPLNSLQNNSMAKYKEGSSHSVVYLHVYDALTMFYVATATVPLSQFHRPHNAECAFAATDLLLQRDLTLCEQIVPDNILPLMRQAGQLHVTLFCVGVSEEYGRPSRRSVLKMPETGSRLVVAKKLPHADRLAIQSQEDKENSVPSLAEPEKKTEVTQTLHQMRVEYLKKSMEEHSTGSPLLPGVPDEHVLENERQNADMEMRLRYLENKRDEHKSKKIARTLLKNITIAYEIVASAYRPEVIRVPFQNPFSTTVNFFVQVDSGDADVFSVVEPNFYLGPRQKGEISFVVSFTGEDIPQPDDSLDLISVSAKVYTERNELVRRVEVSATVEAPLVDRRLEIFGGAGTTVTKRYLSRVFSGASFNQSCPPAELTKRMQDMCCHVGCSADSTEVQTSAVFDPITQTTLTAWEEVNVTTTIPKEEGRQRTEYITLFYDKDRSRVYETWELCIYACNAVTTREIYWGQTNLLGLPAEGTESLYCSDAAIKIEQKGPSYILRIDPREVGTQRALLHALQGDMLVKTVLMIPTVYPIPTYTQVLELSLAEVAMPVFRRLTFVNRTDRDDVFKVHHNYKFQLKVSPLEFGLAPGESRSVSLQFDMLTLPPGHTEGRWPMWLFINNSENKIIESYYLQIVVRAHPVVSLP</sequence>